<feature type="region of interest" description="Disordered" evidence="8">
    <location>
        <begin position="375"/>
        <end position="402"/>
    </location>
</feature>
<feature type="region of interest" description="Disordered" evidence="8">
    <location>
        <begin position="1"/>
        <end position="53"/>
    </location>
</feature>
<feature type="region of interest" description="Disordered" evidence="8">
    <location>
        <begin position="296"/>
        <end position="320"/>
    </location>
</feature>
<evidence type="ECO:0000256" key="8">
    <source>
        <dbReference type="SAM" id="MobiDB-lite"/>
    </source>
</evidence>
<dbReference type="SUPFAM" id="SSF47413">
    <property type="entry name" value="lambda repressor-like DNA-binding domains"/>
    <property type="match status" value="1"/>
</dbReference>
<dbReference type="InterPro" id="IPR017970">
    <property type="entry name" value="Homeobox_CS"/>
</dbReference>
<evidence type="ECO:0000256" key="6">
    <source>
        <dbReference type="RuleBase" id="RU000682"/>
    </source>
</evidence>
<dbReference type="InterPro" id="IPR000327">
    <property type="entry name" value="POU_dom"/>
</dbReference>
<dbReference type="PROSITE" id="PS00027">
    <property type="entry name" value="HOMEOBOX_1"/>
    <property type="match status" value="1"/>
</dbReference>
<evidence type="ECO:0000259" key="10">
    <source>
        <dbReference type="PROSITE" id="PS51179"/>
    </source>
</evidence>
<dbReference type="SMART" id="SM00352">
    <property type="entry name" value="POU"/>
    <property type="match status" value="1"/>
</dbReference>
<evidence type="ECO:0000256" key="7">
    <source>
        <dbReference type="RuleBase" id="RU361194"/>
    </source>
</evidence>
<dbReference type="Pfam" id="PF00046">
    <property type="entry name" value="Homeodomain"/>
    <property type="match status" value="1"/>
</dbReference>
<name>A0ABR4QD58_9CEST</name>
<dbReference type="InterPro" id="IPR001356">
    <property type="entry name" value="HD"/>
</dbReference>
<evidence type="ECO:0000256" key="2">
    <source>
        <dbReference type="ARBA" id="ARBA00023125"/>
    </source>
</evidence>
<dbReference type="CDD" id="cd00086">
    <property type="entry name" value="homeodomain"/>
    <property type="match status" value="1"/>
</dbReference>
<protein>
    <recommendedName>
        <fullName evidence="7">POU domain protein</fullName>
    </recommendedName>
</protein>
<dbReference type="PANTHER" id="PTHR11636">
    <property type="entry name" value="POU DOMAIN"/>
    <property type="match status" value="1"/>
</dbReference>
<keyword evidence="12" id="KW-1185">Reference proteome</keyword>
<sequence>MICSDDPNQHPRHQSTIDFPPNQSPDSPKPTSPIPDGSNNSHEGRRRGHKKGNTFYPIEAGAEEVEEQNIVYPVSSMALDPAQQFVPSWQFEQPGFSVYATGHEAQYPGLFPPHQNFLGVNHVLPWNPEGDEAWKSTSPFPPEAYAQFPTTEYNPCWSRGVQETQSLIIEETKPDLLLYSLPRPDNAYETSFRGSTEESNHHTFQAPETEEYVTQGDEIKPPYPFPINGHLPLLHFQPEDHSTATISTSSLESDLNATNNSGSEPETKMNHLLRTAGIESLPLCFKEGEIWNPSSYIAPPLAQHQPPPPPPPPPPATVANPLLSEQLSSVLPSTETDIVKSPSEDAISTGFPLLPPFSLPAAYRLIPQTDNADFDLSQVGTASSPNSGGENLSQPQEEFPSSDDLEHFAKLFKQRRIKMGYTQADVGLALGTLYGNVFSQTTICRFEALQLSFKNMCKLKPLLQKWLHEADCCTSTTSNFDKVTTQGRKRKKRTSIEVGVKGVLEGHFIRQPKPAAQDITNLADTLGLEKEVVRVWFCNRRQKQKRLNPAAFDSGGDISENSLRGGEGGSGYSTPPFCGGGGGGADGTHQIINSPYPNGGGFFHENSSTLYFEGGFPQPNAVEACEYPPQVPPSQPPSHSSCLVLTTPPDYLLPHLQSVDKPTEVVTPYPPVTLPETAIYSV</sequence>
<dbReference type="Proteomes" id="UP001651158">
    <property type="component" value="Unassembled WGS sequence"/>
</dbReference>
<evidence type="ECO:0000256" key="3">
    <source>
        <dbReference type="ARBA" id="ARBA00023155"/>
    </source>
</evidence>
<dbReference type="InterPro" id="IPR010982">
    <property type="entry name" value="Lambda_DNA-bd_dom_sf"/>
</dbReference>
<feature type="domain" description="POU-specific" evidence="10">
    <location>
        <begin position="397"/>
        <end position="471"/>
    </location>
</feature>
<keyword evidence="3 5" id="KW-0371">Homeobox</keyword>
<dbReference type="PROSITE" id="PS51179">
    <property type="entry name" value="POU_3"/>
    <property type="match status" value="1"/>
</dbReference>
<feature type="region of interest" description="Disordered" evidence="8">
    <location>
        <begin position="243"/>
        <end position="266"/>
    </location>
</feature>
<feature type="DNA-binding region" description="Homeobox" evidence="5">
    <location>
        <begin position="489"/>
        <end position="548"/>
    </location>
</feature>
<gene>
    <name evidence="11" type="ORF">TcWFU_004359</name>
</gene>
<dbReference type="SMART" id="SM00389">
    <property type="entry name" value="HOX"/>
    <property type="match status" value="1"/>
</dbReference>
<dbReference type="EMBL" id="JAKROA010000004">
    <property type="protein sequence ID" value="KAL5107639.1"/>
    <property type="molecule type" value="Genomic_DNA"/>
</dbReference>
<evidence type="ECO:0000259" key="9">
    <source>
        <dbReference type="PROSITE" id="PS50071"/>
    </source>
</evidence>
<keyword evidence="2 5" id="KW-0238">DNA-binding</keyword>
<proteinExistence type="inferred from homology"/>
<feature type="domain" description="Homeobox" evidence="9">
    <location>
        <begin position="487"/>
        <end position="547"/>
    </location>
</feature>
<evidence type="ECO:0000313" key="11">
    <source>
        <dbReference type="EMBL" id="KAL5107639.1"/>
    </source>
</evidence>
<comment type="caution">
    <text evidence="11">The sequence shown here is derived from an EMBL/GenBank/DDBJ whole genome shotgun (WGS) entry which is preliminary data.</text>
</comment>
<evidence type="ECO:0000256" key="4">
    <source>
        <dbReference type="ARBA" id="ARBA00023242"/>
    </source>
</evidence>
<organism evidence="11 12">
    <name type="scientific">Taenia crassiceps</name>
    <dbReference type="NCBI Taxonomy" id="6207"/>
    <lineage>
        <taxon>Eukaryota</taxon>
        <taxon>Metazoa</taxon>
        <taxon>Spiralia</taxon>
        <taxon>Lophotrochozoa</taxon>
        <taxon>Platyhelminthes</taxon>
        <taxon>Cestoda</taxon>
        <taxon>Eucestoda</taxon>
        <taxon>Cyclophyllidea</taxon>
        <taxon>Taeniidae</taxon>
        <taxon>Taenia</taxon>
    </lineage>
</organism>
<keyword evidence="7" id="KW-0804">Transcription</keyword>
<evidence type="ECO:0000256" key="5">
    <source>
        <dbReference type="PROSITE-ProRule" id="PRU00108"/>
    </source>
</evidence>
<accession>A0ABR4QD58</accession>
<evidence type="ECO:0000256" key="1">
    <source>
        <dbReference type="ARBA" id="ARBA00004123"/>
    </source>
</evidence>
<keyword evidence="4 5" id="KW-0539">Nucleus</keyword>
<feature type="compositionally biased region" description="Polar residues" evidence="8">
    <location>
        <begin position="378"/>
        <end position="396"/>
    </location>
</feature>
<comment type="subcellular location">
    <subcellularLocation>
        <location evidence="1 5 6">Nucleus</location>
    </subcellularLocation>
</comment>
<dbReference type="PROSITE" id="PS50071">
    <property type="entry name" value="HOMEOBOX_2"/>
    <property type="match status" value="1"/>
</dbReference>
<feature type="region of interest" description="Disordered" evidence="8">
    <location>
        <begin position="548"/>
        <end position="598"/>
    </location>
</feature>
<dbReference type="Gene3D" id="1.10.10.60">
    <property type="entry name" value="Homeodomain-like"/>
    <property type="match status" value="1"/>
</dbReference>
<dbReference type="SUPFAM" id="SSF46689">
    <property type="entry name" value="Homeodomain-like"/>
    <property type="match status" value="1"/>
</dbReference>
<reference evidence="11 12" key="1">
    <citation type="journal article" date="2022" name="Front. Cell. Infect. Microbiol.">
        <title>The Genomes of Two Strains of Taenia crassiceps the Animal Model for the Study of Human Cysticercosis.</title>
        <authorList>
            <person name="Bobes R.J."/>
            <person name="Estrada K."/>
            <person name="Rios-Valencia D.G."/>
            <person name="Calderon-Gallegos A."/>
            <person name="de la Torre P."/>
            <person name="Carrero J.C."/>
            <person name="Sanchez-Flores A."/>
            <person name="Laclette J.P."/>
        </authorList>
    </citation>
    <scope>NUCLEOTIDE SEQUENCE [LARGE SCALE GENOMIC DNA]</scope>
    <source>
        <strain evidence="11">WFUcys</strain>
    </source>
</reference>
<dbReference type="InterPro" id="IPR050255">
    <property type="entry name" value="POU_domain_TF"/>
</dbReference>
<comment type="similarity">
    <text evidence="7">Belongs to the POU transcription factor family.</text>
</comment>
<dbReference type="Pfam" id="PF00157">
    <property type="entry name" value="Pou"/>
    <property type="match status" value="1"/>
</dbReference>
<feature type="compositionally biased region" description="Pro residues" evidence="8">
    <location>
        <begin position="305"/>
        <end position="316"/>
    </location>
</feature>
<dbReference type="PRINTS" id="PR00028">
    <property type="entry name" value="POUDOMAIN"/>
</dbReference>
<dbReference type="Gene3D" id="1.10.260.40">
    <property type="entry name" value="lambda repressor-like DNA-binding domains"/>
    <property type="match status" value="1"/>
</dbReference>
<dbReference type="InterPro" id="IPR009057">
    <property type="entry name" value="Homeodomain-like_sf"/>
</dbReference>
<dbReference type="PANTHER" id="PTHR11636:SF89">
    <property type="entry name" value="POU DOMAIN PROTEIN 2, ISOFORM B-RELATED"/>
    <property type="match status" value="1"/>
</dbReference>
<dbReference type="InterPro" id="IPR013847">
    <property type="entry name" value="POU"/>
</dbReference>
<dbReference type="PROSITE" id="PS00465">
    <property type="entry name" value="POU_2"/>
    <property type="match status" value="1"/>
</dbReference>
<feature type="compositionally biased region" description="Polar residues" evidence="8">
    <location>
        <begin position="243"/>
        <end position="264"/>
    </location>
</feature>
<evidence type="ECO:0000313" key="12">
    <source>
        <dbReference type="Proteomes" id="UP001651158"/>
    </source>
</evidence>